<reference evidence="6" key="2">
    <citation type="submission" date="2021-04" db="EMBL/GenBank/DDBJ databases">
        <title>Saccharothrix algeriensis WGS.</title>
        <authorList>
            <person name="Stuskova K."/>
            <person name="Hakalova E."/>
            <person name="Tebbal A.B."/>
            <person name="Eichmeier A."/>
        </authorList>
    </citation>
    <scope>NUCLEOTIDE SEQUENCE</scope>
    <source>
        <strain evidence="6">NRRL B-24137</strain>
    </source>
</reference>
<evidence type="ECO:0000313" key="5">
    <source>
        <dbReference type="EMBL" id="MBM7810134.1"/>
    </source>
</evidence>
<dbReference type="EMBL" id="JAFBCL010000001">
    <property type="protein sequence ID" value="MBM7810134.1"/>
    <property type="molecule type" value="Genomic_DNA"/>
</dbReference>
<dbReference type="Pfam" id="PF13439">
    <property type="entry name" value="Glyco_transf_4"/>
    <property type="match status" value="1"/>
</dbReference>
<sequence>MRIAMVSEHASPLAALGGVDAGGQNVHVADLSAALARLRHEVTVYTRRDDPDLPERVRTDQGYDVVHVPAGPAAHVPKDRLLPHMGDFAEFLRDRWRAEHPDVVHGHFWMSGLASVLATRGLDVPVVQTFHALGVVKRRHQGEDDTSPPERVATERLIGREVDRVAATCGDEVFELIRMGVPRSRIAVVPCGVDPRLFRPEGPRDRRGLPHRVVAVGRLVPRKGFADLITALRSLPDTELVIAGGSADVRSEPEARRLLDHARALGVADRVRLAGQVSRRAMPSLLRSADAVVCVPWYEPFGIVPLEAMACGVPVVASAVGGLTDTVVDGVTGALVPPRDPIALARALRSLLVDPARREAYGLAGTDRVQARYTWDRIAQDTERLYARIGAERSPAVAAGGAR</sequence>
<keyword evidence="1 6" id="KW-0328">Glycosyltransferase</keyword>
<keyword evidence="8" id="KW-1185">Reference proteome</keyword>
<evidence type="ECO:0000259" key="3">
    <source>
        <dbReference type="Pfam" id="PF00534"/>
    </source>
</evidence>
<dbReference type="PANTHER" id="PTHR12526:SF635">
    <property type="entry name" value="GLYCOSYL TRANSFERASE GROUP 1"/>
    <property type="match status" value="1"/>
</dbReference>
<evidence type="ECO:0000256" key="2">
    <source>
        <dbReference type="ARBA" id="ARBA00022679"/>
    </source>
</evidence>
<feature type="domain" description="Glycosyl transferase family 1" evidence="3">
    <location>
        <begin position="212"/>
        <end position="364"/>
    </location>
</feature>
<evidence type="ECO:0000313" key="8">
    <source>
        <dbReference type="Proteomes" id="UP001195724"/>
    </source>
</evidence>
<name>A0A8T8I0G6_9PSEU</name>
<keyword evidence="2 6" id="KW-0808">Transferase</keyword>
<reference evidence="5 8" key="1">
    <citation type="submission" date="2021-01" db="EMBL/GenBank/DDBJ databases">
        <title>Sequencing the genomes of 1000 actinobacteria strains.</title>
        <authorList>
            <person name="Klenk H.-P."/>
        </authorList>
    </citation>
    <scope>NUCLEOTIDE SEQUENCE [LARGE SCALE GENOMIC DNA]</scope>
    <source>
        <strain evidence="5 8">DSM 44581</strain>
    </source>
</reference>
<dbReference type="Proteomes" id="UP001195724">
    <property type="component" value="Unassembled WGS sequence"/>
</dbReference>
<evidence type="ECO:0000313" key="6">
    <source>
        <dbReference type="EMBL" id="QTR04335.1"/>
    </source>
</evidence>
<dbReference type="InterPro" id="IPR001296">
    <property type="entry name" value="Glyco_trans_1"/>
</dbReference>
<dbReference type="InterPro" id="IPR028098">
    <property type="entry name" value="Glyco_trans_4-like_N"/>
</dbReference>
<protein>
    <submittedName>
        <fullName evidence="5 6">Glycosyltransferase</fullName>
        <ecNumber evidence="6">2.4.-.-</ecNumber>
    </submittedName>
</protein>
<gene>
    <name evidence="6" type="ORF">J7S33_05280</name>
    <name evidence="5" type="ORF">JOE68_000999</name>
</gene>
<evidence type="ECO:0000313" key="7">
    <source>
        <dbReference type="Proteomes" id="UP000671828"/>
    </source>
</evidence>
<evidence type="ECO:0000256" key="1">
    <source>
        <dbReference type="ARBA" id="ARBA00022676"/>
    </source>
</evidence>
<feature type="domain" description="Glycosyltransferase subfamily 4-like N-terminal" evidence="4">
    <location>
        <begin position="22"/>
        <end position="195"/>
    </location>
</feature>
<dbReference type="SUPFAM" id="SSF53756">
    <property type="entry name" value="UDP-Glycosyltransferase/glycogen phosphorylase"/>
    <property type="match status" value="1"/>
</dbReference>
<organism evidence="6 7">
    <name type="scientific">Saccharothrix algeriensis</name>
    <dbReference type="NCBI Taxonomy" id="173560"/>
    <lineage>
        <taxon>Bacteria</taxon>
        <taxon>Bacillati</taxon>
        <taxon>Actinomycetota</taxon>
        <taxon>Actinomycetes</taxon>
        <taxon>Pseudonocardiales</taxon>
        <taxon>Pseudonocardiaceae</taxon>
        <taxon>Saccharothrix</taxon>
    </lineage>
</organism>
<dbReference type="Proteomes" id="UP000671828">
    <property type="component" value="Chromosome"/>
</dbReference>
<dbReference type="AlphaFoldDB" id="A0A8T8I0G6"/>
<dbReference type="Pfam" id="PF00534">
    <property type="entry name" value="Glycos_transf_1"/>
    <property type="match status" value="1"/>
</dbReference>
<dbReference type="EMBL" id="CP072788">
    <property type="protein sequence ID" value="QTR04335.1"/>
    <property type="molecule type" value="Genomic_DNA"/>
</dbReference>
<dbReference type="RefSeq" id="WP_204841145.1">
    <property type="nucleotide sequence ID" value="NZ_JAFBCL010000001.1"/>
</dbReference>
<proteinExistence type="predicted"/>
<evidence type="ECO:0000259" key="4">
    <source>
        <dbReference type="Pfam" id="PF13439"/>
    </source>
</evidence>
<dbReference type="GO" id="GO:0016757">
    <property type="term" value="F:glycosyltransferase activity"/>
    <property type="evidence" value="ECO:0007669"/>
    <property type="project" value="UniProtKB-KW"/>
</dbReference>
<dbReference type="Gene3D" id="3.40.50.2000">
    <property type="entry name" value="Glycogen Phosphorylase B"/>
    <property type="match status" value="2"/>
</dbReference>
<dbReference type="EC" id="2.4.-.-" evidence="6"/>
<dbReference type="PANTHER" id="PTHR12526">
    <property type="entry name" value="GLYCOSYLTRANSFERASE"/>
    <property type="match status" value="1"/>
</dbReference>
<accession>A0A8T8I0G6</accession>